<feature type="region of interest" description="Disordered" evidence="8">
    <location>
        <begin position="608"/>
        <end position="638"/>
    </location>
</feature>
<feature type="transmembrane region" description="Helical" evidence="9">
    <location>
        <begin position="257"/>
        <end position="279"/>
    </location>
</feature>
<evidence type="ECO:0000256" key="1">
    <source>
        <dbReference type="ARBA" id="ARBA00004141"/>
    </source>
</evidence>
<dbReference type="OrthoDB" id="8904098at2759"/>
<name>A0A316UMH6_9BASI</name>
<evidence type="ECO:0000256" key="5">
    <source>
        <dbReference type="ARBA" id="ARBA00022989"/>
    </source>
</evidence>
<gene>
    <name evidence="10" type="ORF">BDZ90DRAFT_233615</name>
</gene>
<dbReference type="PROSITE" id="PS01023">
    <property type="entry name" value="PTR2_2"/>
    <property type="match status" value="1"/>
</dbReference>
<dbReference type="Pfam" id="PF00854">
    <property type="entry name" value="PTR2"/>
    <property type="match status" value="1"/>
</dbReference>
<evidence type="ECO:0000256" key="4">
    <source>
        <dbReference type="ARBA" id="ARBA00022692"/>
    </source>
</evidence>
<evidence type="ECO:0000256" key="6">
    <source>
        <dbReference type="ARBA" id="ARBA00023136"/>
    </source>
</evidence>
<evidence type="ECO:0000256" key="7">
    <source>
        <dbReference type="RuleBase" id="RU003755"/>
    </source>
</evidence>
<dbReference type="RefSeq" id="XP_025360630.1">
    <property type="nucleotide sequence ID" value="XM_025506694.1"/>
</dbReference>
<feature type="transmembrane region" description="Helical" evidence="9">
    <location>
        <begin position="421"/>
        <end position="445"/>
    </location>
</feature>
<dbReference type="GO" id="GO:0071916">
    <property type="term" value="F:dipeptide transmembrane transporter activity"/>
    <property type="evidence" value="ECO:0007669"/>
    <property type="project" value="UniProtKB-ARBA"/>
</dbReference>
<accession>A0A316UMH6</accession>
<feature type="transmembrane region" description="Helical" evidence="9">
    <location>
        <begin position="457"/>
        <end position="479"/>
    </location>
</feature>
<proteinExistence type="inferred from homology"/>
<feature type="transmembrane region" description="Helical" evidence="9">
    <location>
        <begin position="513"/>
        <end position="532"/>
    </location>
</feature>
<comment type="similarity">
    <text evidence="2 7">Belongs to the major facilitator superfamily. Proton-dependent oligopeptide transporter (POT/PTR) (TC 2.A.17) family.</text>
</comment>
<evidence type="ECO:0000256" key="3">
    <source>
        <dbReference type="ARBA" id="ARBA00022448"/>
    </source>
</evidence>
<dbReference type="InterPro" id="IPR036259">
    <property type="entry name" value="MFS_trans_sf"/>
</dbReference>
<keyword evidence="3 7" id="KW-0813">Transport</keyword>
<feature type="transmembrane region" description="Helical" evidence="9">
    <location>
        <begin position="571"/>
        <end position="592"/>
    </location>
</feature>
<evidence type="ECO:0000313" key="10">
    <source>
        <dbReference type="EMBL" id="PWN26018.1"/>
    </source>
</evidence>
<feature type="transmembrane region" description="Helical" evidence="9">
    <location>
        <begin position="200"/>
        <end position="218"/>
    </location>
</feature>
<dbReference type="InterPro" id="IPR018456">
    <property type="entry name" value="PTR2_symporter_CS"/>
</dbReference>
<feature type="transmembrane region" description="Helical" evidence="9">
    <location>
        <begin position="384"/>
        <end position="401"/>
    </location>
</feature>
<dbReference type="Gene3D" id="1.20.1250.20">
    <property type="entry name" value="MFS general substrate transporter like domains"/>
    <property type="match status" value="1"/>
</dbReference>
<keyword evidence="11" id="KW-1185">Reference proteome</keyword>
<dbReference type="EMBL" id="KZ819673">
    <property type="protein sequence ID" value="PWN26018.1"/>
    <property type="molecule type" value="Genomic_DNA"/>
</dbReference>
<keyword evidence="6 9" id="KW-0472">Membrane</keyword>
<reference evidence="10 11" key="1">
    <citation type="journal article" date="2018" name="Mol. Biol. Evol.">
        <title>Broad Genomic Sampling Reveals a Smut Pathogenic Ancestry of the Fungal Clade Ustilaginomycotina.</title>
        <authorList>
            <person name="Kijpornyongpan T."/>
            <person name="Mondo S.J."/>
            <person name="Barry K."/>
            <person name="Sandor L."/>
            <person name="Lee J."/>
            <person name="Lipzen A."/>
            <person name="Pangilinan J."/>
            <person name="LaButti K."/>
            <person name="Hainaut M."/>
            <person name="Henrissat B."/>
            <person name="Grigoriev I.V."/>
            <person name="Spatafora J.W."/>
            <person name="Aime M.C."/>
        </authorList>
    </citation>
    <scope>NUCLEOTIDE SEQUENCE [LARGE SCALE GENOMIC DNA]</scope>
    <source>
        <strain evidence="10 11">MCA 5214</strain>
    </source>
</reference>
<evidence type="ECO:0000256" key="8">
    <source>
        <dbReference type="SAM" id="MobiDB-lite"/>
    </source>
</evidence>
<dbReference type="STRING" id="1569628.A0A316UMH6"/>
<evidence type="ECO:0000256" key="2">
    <source>
        <dbReference type="ARBA" id="ARBA00005982"/>
    </source>
</evidence>
<feature type="transmembrane region" description="Helical" evidence="9">
    <location>
        <begin position="285"/>
        <end position="306"/>
    </location>
</feature>
<feature type="transmembrane region" description="Helical" evidence="9">
    <location>
        <begin position="544"/>
        <end position="565"/>
    </location>
</feature>
<dbReference type="Proteomes" id="UP000245884">
    <property type="component" value="Unassembled WGS sequence"/>
</dbReference>
<protein>
    <submittedName>
        <fullName evidence="10">Putative PTR2-Di-and tripeptide permease</fullName>
    </submittedName>
</protein>
<dbReference type="GO" id="GO:0005886">
    <property type="term" value="C:plasma membrane"/>
    <property type="evidence" value="ECO:0007669"/>
    <property type="project" value="UniProtKB-ARBA"/>
</dbReference>
<keyword evidence="4 7" id="KW-0812">Transmembrane</keyword>
<dbReference type="GeneID" id="37028517"/>
<evidence type="ECO:0000313" key="11">
    <source>
        <dbReference type="Proteomes" id="UP000245884"/>
    </source>
</evidence>
<comment type="subcellular location">
    <subcellularLocation>
        <location evidence="1 7">Membrane</location>
        <topology evidence="1 7">Multi-pass membrane protein</topology>
    </subcellularLocation>
</comment>
<keyword evidence="5 9" id="KW-1133">Transmembrane helix</keyword>
<feature type="transmembrane region" description="Helical" evidence="9">
    <location>
        <begin position="171"/>
        <end position="194"/>
    </location>
</feature>
<evidence type="ECO:0000256" key="9">
    <source>
        <dbReference type="SAM" id="Phobius"/>
    </source>
</evidence>
<dbReference type="SUPFAM" id="SSF103473">
    <property type="entry name" value="MFS general substrate transporter"/>
    <property type="match status" value="1"/>
</dbReference>
<dbReference type="InterPro" id="IPR000109">
    <property type="entry name" value="POT_fam"/>
</dbReference>
<dbReference type="PANTHER" id="PTHR11654">
    <property type="entry name" value="OLIGOPEPTIDE TRANSPORTER-RELATED"/>
    <property type="match status" value="1"/>
</dbReference>
<sequence>MAATGAQDHMDLALAEANADEHRAETRIAGHEDKVHPLAHIEHGVDNEKAEVTEDEYGNQFPTEEEKNTLRRLPESIPWTAWTVAFCELAERFSYYGSVQVFQNFIQYPRPGEGANVHRTGAAKDLRVSGALGKGQQTATGLTTFNSFFVYLTPLVGAYIADAHLGRFKTICLAVGIATVGHVLLTGAAAPDILDHPNGALGMFVVSIIIMGVGTGFFKSNCSTLIAEQVKGKRPTVQTLKSGERVIIDPALTIARLFMYFYAAINIGAIVGQVAMVYAEKRVGFWLSFLLPTVVFLLCVPVLAVCGKWYQKTPPAGSVLSDALKFLKFASKGRWSLNPVRTYKQLTAGNFWEQAKPSKQTGPLPAWMTFDDVWVDELRRAVKACQVFLFFPVYWLCYNQINNNLTSQAAVMELHGLPNDLISNLDPLAILIFIPVLDLGVYPLLRKWGFNFTPLKRICAGFFLASFAMVSAAVVQAYIYKLSPCGTNAAECETPEGDVQPAPINVAAQVPSYVLIAFSELFASVTGLEYAFTKAPKSMKSMVMALFLFMTAISNAVGEAFLPLSEDPLLVWNYGVFAVASFIAAIVFWICFRKLDAEEDELNAIGVGNRNAAPRTGGATDAAPGSESASMRERDDKA</sequence>
<dbReference type="AlphaFoldDB" id="A0A316UMH6"/>
<organism evidence="10 11">
    <name type="scientific">Jaminaea rosea</name>
    <dbReference type="NCBI Taxonomy" id="1569628"/>
    <lineage>
        <taxon>Eukaryota</taxon>
        <taxon>Fungi</taxon>
        <taxon>Dikarya</taxon>
        <taxon>Basidiomycota</taxon>
        <taxon>Ustilaginomycotina</taxon>
        <taxon>Exobasidiomycetes</taxon>
        <taxon>Microstromatales</taxon>
        <taxon>Microstromatales incertae sedis</taxon>
        <taxon>Jaminaea</taxon>
    </lineage>
</organism>
<dbReference type="FunFam" id="1.20.1250.20:FF:000085">
    <property type="entry name" value="MFS peptide transporter Ptr2"/>
    <property type="match status" value="1"/>
</dbReference>